<dbReference type="EMBL" id="WMBQ01000002">
    <property type="protein sequence ID" value="MTD95447.1"/>
    <property type="molecule type" value="Genomic_DNA"/>
</dbReference>
<comment type="caution">
    <text evidence="4">The sequence shown here is derived from an EMBL/GenBank/DDBJ whole genome shotgun (WGS) entry which is preliminary data.</text>
</comment>
<reference evidence="4 5" key="1">
    <citation type="submission" date="2019-11" db="EMBL/GenBank/DDBJ databases">
        <title>Identification of a novel strain.</title>
        <authorList>
            <person name="Xu Q."/>
            <person name="Wang G."/>
        </authorList>
    </citation>
    <scope>NUCLEOTIDE SEQUENCE [LARGE SCALE GENOMIC DNA]</scope>
    <source>
        <strain evidence="5">xq</strain>
    </source>
</reference>
<evidence type="ECO:0000256" key="3">
    <source>
        <dbReference type="RuleBase" id="RU000363"/>
    </source>
</evidence>
<gene>
    <name evidence="4" type="ORF">GIW81_13995</name>
</gene>
<dbReference type="Gene3D" id="3.40.50.720">
    <property type="entry name" value="NAD(P)-binding Rossmann-like Domain"/>
    <property type="match status" value="1"/>
</dbReference>
<dbReference type="Pfam" id="PF00106">
    <property type="entry name" value="adh_short"/>
    <property type="match status" value="1"/>
</dbReference>
<dbReference type="PRINTS" id="PR00081">
    <property type="entry name" value="GDHRDH"/>
</dbReference>
<dbReference type="PANTHER" id="PTHR44196">
    <property type="entry name" value="DEHYDROGENASE/REDUCTASE SDR FAMILY MEMBER 7B"/>
    <property type="match status" value="1"/>
</dbReference>
<organism evidence="4 5">
    <name type="scientific">Hyphomicrobium album</name>
    <dbReference type="NCBI Taxonomy" id="2665159"/>
    <lineage>
        <taxon>Bacteria</taxon>
        <taxon>Pseudomonadati</taxon>
        <taxon>Pseudomonadota</taxon>
        <taxon>Alphaproteobacteria</taxon>
        <taxon>Hyphomicrobiales</taxon>
        <taxon>Hyphomicrobiaceae</taxon>
        <taxon>Hyphomicrobium</taxon>
    </lineage>
</organism>
<comment type="similarity">
    <text evidence="1 3">Belongs to the short-chain dehydrogenases/reductases (SDR) family.</text>
</comment>
<dbReference type="PROSITE" id="PS00061">
    <property type="entry name" value="ADH_SHORT"/>
    <property type="match status" value="1"/>
</dbReference>
<dbReference type="InterPro" id="IPR002347">
    <property type="entry name" value="SDR_fam"/>
</dbReference>
<keyword evidence="5" id="KW-1185">Reference proteome</keyword>
<evidence type="ECO:0000256" key="2">
    <source>
        <dbReference type="ARBA" id="ARBA00023002"/>
    </source>
</evidence>
<dbReference type="InterPro" id="IPR036291">
    <property type="entry name" value="NAD(P)-bd_dom_sf"/>
</dbReference>
<evidence type="ECO:0000313" key="5">
    <source>
        <dbReference type="Proteomes" id="UP000440694"/>
    </source>
</evidence>
<dbReference type="PRINTS" id="PR00080">
    <property type="entry name" value="SDRFAMILY"/>
</dbReference>
<dbReference type="Proteomes" id="UP000440694">
    <property type="component" value="Unassembled WGS sequence"/>
</dbReference>
<dbReference type="GO" id="GO:0016020">
    <property type="term" value="C:membrane"/>
    <property type="evidence" value="ECO:0007669"/>
    <property type="project" value="TreeGrafter"/>
</dbReference>
<sequence>MQESPRSIVITGASAGLGRALALLYAEPGRTLGLMGRNAERLQVVAQLCRARGARVETHACDLCAGSSGRDFIQAFGDARPLDLLIVNAGVFTGHRPEREMEDGNEITAVLRTNLEAAILSIAAAVPQMRARRAGRIAIVGSLAALQPLADAPAYSASKAGLIAYGEALREYLEPDGVQVSLINPGHIETAQVEAHVGALPLIASAETTAARIKRGLERGQEHIAFPRRLAWLIRAGRLLPWRLRAHLGRSQRFEVDRS</sequence>
<dbReference type="SUPFAM" id="SSF51735">
    <property type="entry name" value="NAD(P)-binding Rossmann-fold domains"/>
    <property type="match status" value="1"/>
</dbReference>
<dbReference type="PANTHER" id="PTHR44196:SF1">
    <property type="entry name" value="DEHYDROGENASE_REDUCTASE SDR FAMILY MEMBER 7B"/>
    <property type="match status" value="1"/>
</dbReference>
<proteinExistence type="inferred from homology"/>
<evidence type="ECO:0000313" key="4">
    <source>
        <dbReference type="EMBL" id="MTD95447.1"/>
    </source>
</evidence>
<keyword evidence="2" id="KW-0560">Oxidoreductase</keyword>
<dbReference type="GO" id="GO:0016491">
    <property type="term" value="F:oxidoreductase activity"/>
    <property type="evidence" value="ECO:0007669"/>
    <property type="project" value="UniProtKB-KW"/>
</dbReference>
<name>A0A6I3KNW7_9HYPH</name>
<dbReference type="RefSeq" id="WP_154739991.1">
    <property type="nucleotide sequence ID" value="NZ_WMBQ01000002.1"/>
</dbReference>
<dbReference type="AlphaFoldDB" id="A0A6I3KNW7"/>
<dbReference type="InterPro" id="IPR020904">
    <property type="entry name" value="Sc_DH/Rdtase_CS"/>
</dbReference>
<accession>A0A6I3KNW7</accession>
<evidence type="ECO:0000256" key="1">
    <source>
        <dbReference type="ARBA" id="ARBA00006484"/>
    </source>
</evidence>
<protein>
    <submittedName>
        <fullName evidence="4">SDR family NAD(P)-dependent oxidoreductase</fullName>
    </submittedName>
</protein>